<dbReference type="Proteomes" id="UP000575083">
    <property type="component" value="Unassembled WGS sequence"/>
</dbReference>
<comment type="caution">
    <text evidence="2">The sequence shown here is derived from an EMBL/GenBank/DDBJ whole genome shotgun (WGS) entry which is preliminary data.</text>
</comment>
<dbReference type="AlphaFoldDB" id="A0A7X0PHP9"/>
<sequence>MAQNDQHTTTTIAKTAAAVIATTAAMAGLALLPAQAHAQQQPGPVRDVAVVAEVDGPQAERLGALVTEGIRKSSSMRYQNAAAKAQLTVRIATMSAQDAGSIVYSATWVASRKDTLIDRQLATCDVERIAACAEAVVAKTDAVRVALAGKK</sequence>
<protein>
    <recommendedName>
        <fullName evidence="4">UrcA family protein</fullName>
    </recommendedName>
</protein>
<name>A0A7X0PHP9_9BURK</name>
<evidence type="ECO:0000256" key="1">
    <source>
        <dbReference type="SAM" id="SignalP"/>
    </source>
</evidence>
<keyword evidence="3" id="KW-1185">Reference proteome</keyword>
<reference evidence="2 3" key="1">
    <citation type="submission" date="2020-08" db="EMBL/GenBank/DDBJ databases">
        <title>Functional genomics of gut bacteria from endangered species of beetles.</title>
        <authorList>
            <person name="Carlos-Shanley C."/>
        </authorList>
    </citation>
    <scope>NUCLEOTIDE SEQUENCE [LARGE SCALE GENOMIC DNA]</scope>
    <source>
        <strain evidence="2 3">S00198</strain>
    </source>
</reference>
<keyword evidence="1" id="KW-0732">Signal</keyword>
<organism evidence="2 3">
    <name type="scientific">Acidovorax soli</name>
    <dbReference type="NCBI Taxonomy" id="592050"/>
    <lineage>
        <taxon>Bacteria</taxon>
        <taxon>Pseudomonadati</taxon>
        <taxon>Pseudomonadota</taxon>
        <taxon>Betaproteobacteria</taxon>
        <taxon>Burkholderiales</taxon>
        <taxon>Comamonadaceae</taxon>
        <taxon>Acidovorax</taxon>
    </lineage>
</organism>
<evidence type="ECO:0000313" key="2">
    <source>
        <dbReference type="EMBL" id="MBB6562133.1"/>
    </source>
</evidence>
<dbReference type="RefSeq" id="WP_184861854.1">
    <property type="nucleotide sequence ID" value="NZ_JACHLK010000011.1"/>
</dbReference>
<proteinExistence type="predicted"/>
<evidence type="ECO:0000313" key="3">
    <source>
        <dbReference type="Proteomes" id="UP000575083"/>
    </source>
</evidence>
<gene>
    <name evidence="2" type="ORF">HNP48_004842</name>
</gene>
<feature type="signal peptide" evidence="1">
    <location>
        <begin position="1"/>
        <end position="38"/>
    </location>
</feature>
<feature type="chain" id="PRO_5031062673" description="UrcA family protein" evidence="1">
    <location>
        <begin position="39"/>
        <end position="151"/>
    </location>
</feature>
<evidence type="ECO:0008006" key="4">
    <source>
        <dbReference type="Google" id="ProtNLM"/>
    </source>
</evidence>
<accession>A0A7X0PHP9</accession>
<dbReference type="EMBL" id="JACHLK010000011">
    <property type="protein sequence ID" value="MBB6562133.1"/>
    <property type="molecule type" value="Genomic_DNA"/>
</dbReference>